<comment type="caution">
    <text evidence="1">The sequence shown here is derived from an EMBL/GenBank/DDBJ whole genome shotgun (WGS) entry which is preliminary data.</text>
</comment>
<organism evidence="1 2">
    <name type="scientific">Melia azedarach</name>
    <name type="common">Chinaberry tree</name>
    <dbReference type="NCBI Taxonomy" id="155640"/>
    <lineage>
        <taxon>Eukaryota</taxon>
        <taxon>Viridiplantae</taxon>
        <taxon>Streptophyta</taxon>
        <taxon>Embryophyta</taxon>
        <taxon>Tracheophyta</taxon>
        <taxon>Spermatophyta</taxon>
        <taxon>Magnoliopsida</taxon>
        <taxon>eudicotyledons</taxon>
        <taxon>Gunneridae</taxon>
        <taxon>Pentapetalae</taxon>
        <taxon>rosids</taxon>
        <taxon>malvids</taxon>
        <taxon>Sapindales</taxon>
        <taxon>Meliaceae</taxon>
        <taxon>Melia</taxon>
    </lineage>
</organism>
<reference evidence="1 2" key="1">
    <citation type="journal article" date="2023" name="Science">
        <title>Complex scaffold remodeling in plant triterpene biosynthesis.</title>
        <authorList>
            <person name="De La Pena R."/>
            <person name="Hodgson H."/>
            <person name="Liu J.C."/>
            <person name="Stephenson M.J."/>
            <person name="Martin A.C."/>
            <person name="Owen C."/>
            <person name="Harkess A."/>
            <person name="Leebens-Mack J."/>
            <person name="Jimenez L.E."/>
            <person name="Osbourn A."/>
            <person name="Sattely E.S."/>
        </authorList>
    </citation>
    <scope>NUCLEOTIDE SEQUENCE [LARGE SCALE GENOMIC DNA]</scope>
    <source>
        <strain evidence="2">cv. JPN11</strain>
        <tissue evidence="1">Leaf</tissue>
    </source>
</reference>
<sequence length="749" mass="84414">MDRVQSAISSVASNEPEISRIEANEKVYHEEEISAGEDGCFEEDPAEKTEEENRANEDETYEADTAEETEKQDQQFISMEDVIRESSEENRMSRKDVVRYRPLLLAFAHHDWEKVEQFIFQNPYALTAIIDEGSQTFFHIIAMSDQDGAFWLLNRYLTGVPRQFLEIKDNLGSTALTVAAAYGNTRAARLLVEFNRNLLNIEDQDNWLPLHHAAGRGHKETVDYFLSVACTPVEDPNGYSNPFAGFSGLLLVKTLIESNFYGTAFDILKRRHQQLDIDIAFRKEILETLASKPKGFASGSRLGCWKRLLYHHIPVRKEDFDDSPRTQNNGLPPHADPEKAIHGSQSSSTIICSPFIFLHKLSSTFGAWNRKLCIMLWNVLFLAPSIRGIRDTKLMHLKTVEIVRMLCDFAWSFQEASQALKLPILTAAKFGIPEIVKEIFLAYSNSLFFVDNHGNNTLMLAAIHRQENIFRLVTQIVSSKQFDGKYIKNKDANILHLAAKLAPAIEAPGAALQMQRELQWFKAVENYVRPTICEKRNKEGKTPRELFSKEHEILIEKGEKWMRDNASSCALVASLIITVVFAAAFTLPGGNNSEGTPLPGGNKTEGTPIFLHKLPFKIFVISDVLALFSATTSLLMFLGILTSRYSEEDFLVSLPRKLIIGLITLFTSIASMMVAFGATIYIVLSEAWKWVIIPIAIIGCTPVILFAVLQFRLLVQVYSSTFAPTIFRPLKNVFSQGLLMIITLLDVLS</sequence>
<gene>
    <name evidence="1" type="ORF">OWV82_010300</name>
</gene>
<protein>
    <submittedName>
        <fullName evidence="1">Ankyrin repeat</fullName>
    </submittedName>
</protein>
<name>A0ACC1Y5B3_MELAZ</name>
<evidence type="ECO:0000313" key="1">
    <source>
        <dbReference type="EMBL" id="KAJ4718648.1"/>
    </source>
</evidence>
<dbReference type="EMBL" id="CM051398">
    <property type="protein sequence ID" value="KAJ4718648.1"/>
    <property type="molecule type" value="Genomic_DNA"/>
</dbReference>
<proteinExistence type="predicted"/>
<keyword evidence="2" id="KW-1185">Reference proteome</keyword>
<evidence type="ECO:0000313" key="2">
    <source>
        <dbReference type="Proteomes" id="UP001164539"/>
    </source>
</evidence>
<dbReference type="Proteomes" id="UP001164539">
    <property type="component" value="Chromosome 5"/>
</dbReference>
<accession>A0ACC1Y5B3</accession>